<name>A0AAE0H704_9PEZI</name>
<organism evidence="2 3">
    <name type="scientific">Chaetomium fimeti</name>
    <dbReference type="NCBI Taxonomy" id="1854472"/>
    <lineage>
        <taxon>Eukaryota</taxon>
        <taxon>Fungi</taxon>
        <taxon>Dikarya</taxon>
        <taxon>Ascomycota</taxon>
        <taxon>Pezizomycotina</taxon>
        <taxon>Sordariomycetes</taxon>
        <taxon>Sordariomycetidae</taxon>
        <taxon>Sordariales</taxon>
        <taxon>Chaetomiaceae</taxon>
        <taxon>Chaetomium</taxon>
    </lineage>
</organism>
<dbReference type="EMBL" id="JAUEPN010000010">
    <property type="protein sequence ID" value="KAK3291112.1"/>
    <property type="molecule type" value="Genomic_DNA"/>
</dbReference>
<evidence type="ECO:0000256" key="1">
    <source>
        <dbReference type="SAM" id="MobiDB-lite"/>
    </source>
</evidence>
<evidence type="ECO:0000313" key="3">
    <source>
        <dbReference type="Proteomes" id="UP001278766"/>
    </source>
</evidence>
<dbReference type="Proteomes" id="UP001278766">
    <property type="component" value="Unassembled WGS sequence"/>
</dbReference>
<gene>
    <name evidence="2" type="ORF">B0H64DRAFT_377880</name>
</gene>
<protein>
    <submittedName>
        <fullName evidence="2">Uncharacterized protein</fullName>
    </submittedName>
</protein>
<reference evidence="2" key="2">
    <citation type="submission" date="2023-06" db="EMBL/GenBank/DDBJ databases">
        <authorList>
            <consortium name="Lawrence Berkeley National Laboratory"/>
            <person name="Haridas S."/>
            <person name="Hensen N."/>
            <person name="Bonometti L."/>
            <person name="Westerberg I."/>
            <person name="Brannstrom I.O."/>
            <person name="Guillou S."/>
            <person name="Cros-Aarteil S."/>
            <person name="Calhoun S."/>
            <person name="Kuo A."/>
            <person name="Mondo S."/>
            <person name="Pangilinan J."/>
            <person name="Riley R."/>
            <person name="Labutti K."/>
            <person name="Andreopoulos B."/>
            <person name="Lipzen A."/>
            <person name="Chen C."/>
            <person name="Yanf M."/>
            <person name="Daum C."/>
            <person name="Ng V."/>
            <person name="Clum A."/>
            <person name="Steindorff A."/>
            <person name="Ohm R."/>
            <person name="Martin F."/>
            <person name="Silar P."/>
            <person name="Natvig D."/>
            <person name="Lalanne C."/>
            <person name="Gautier V."/>
            <person name="Ament-Velasquez S.L."/>
            <person name="Kruys A."/>
            <person name="Hutchinson M.I."/>
            <person name="Powell A.J."/>
            <person name="Barry K."/>
            <person name="Miller A.N."/>
            <person name="Grigoriev I.V."/>
            <person name="Debuchy R."/>
            <person name="Gladieux P."/>
            <person name="Thoren M.H."/>
            <person name="Johannesson H."/>
        </authorList>
    </citation>
    <scope>NUCLEOTIDE SEQUENCE</scope>
    <source>
        <strain evidence="2">CBS 168.71</strain>
    </source>
</reference>
<comment type="caution">
    <text evidence="2">The sequence shown here is derived from an EMBL/GenBank/DDBJ whole genome shotgun (WGS) entry which is preliminary data.</text>
</comment>
<reference evidence="2" key="1">
    <citation type="journal article" date="2023" name="Mol. Phylogenet. Evol.">
        <title>Genome-scale phylogeny and comparative genomics of the fungal order Sordariales.</title>
        <authorList>
            <person name="Hensen N."/>
            <person name="Bonometti L."/>
            <person name="Westerberg I."/>
            <person name="Brannstrom I.O."/>
            <person name="Guillou S."/>
            <person name="Cros-Aarteil S."/>
            <person name="Calhoun S."/>
            <person name="Haridas S."/>
            <person name="Kuo A."/>
            <person name="Mondo S."/>
            <person name="Pangilinan J."/>
            <person name="Riley R."/>
            <person name="LaButti K."/>
            <person name="Andreopoulos B."/>
            <person name="Lipzen A."/>
            <person name="Chen C."/>
            <person name="Yan M."/>
            <person name="Daum C."/>
            <person name="Ng V."/>
            <person name="Clum A."/>
            <person name="Steindorff A."/>
            <person name="Ohm R.A."/>
            <person name="Martin F."/>
            <person name="Silar P."/>
            <person name="Natvig D.O."/>
            <person name="Lalanne C."/>
            <person name="Gautier V."/>
            <person name="Ament-Velasquez S.L."/>
            <person name="Kruys A."/>
            <person name="Hutchinson M.I."/>
            <person name="Powell A.J."/>
            <person name="Barry K."/>
            <person name="Miller A.N."/>
            <person name="Grigoriev I.V."/>
            <person name="Debuchy R."/>
            <person name="Gladieux P."/>
            <person name="Hiltunen Thoren M."/>
            <person name="Johannesson H."/>
        </authorList>
    </citation>
    <scope>NUCLEOTIDE SEQUENCE</scope>
    <source>
        <strain evidence="2">CBS 168.71</strain>
    </source>
</reference>
<proteinExistence type="predicted"/>
<sequence length="355" mass="38900">MDNEIEFWQQSVVPDDGCEALAHKHEGFASHLTKAACELFRLLLEQDRLETTRSDYRALSRVFGYLQLWCDGYGAPSGDLDVVLSESKRLRHDTYRLLVSICNTLADRLPTVLSTGSDDDWQRRLDKQVARTRDLIEEAAFVHGSDDGSDSASDSGSDASSSSNNSTIDNIVKDLETDIHCLVDLGPRYNEPIRDRTVKEQPASPSLTVDWDPAEHLASRIRHRYPNGDTAVTQILGHVNWERAKRLYASREANARAAERPALQLGPVPEAKGTAIASEAKGRVTASGFQDSGLGSTSPSPSLCPETLLSYRDVKGGSIGIPQVPPEGMKGEPFICGICGCSCQLPKASWKSSWK</sequence>
<accession>A0AAE0H704</accession>
<dbReference type="AlphaFoldDB" id="A0AAE0H704"/>
<feature type="region of interest" description="Disordered" evidence="1">
    <location>
        <begin position="144"/>
        <end position="166"/>
    </location>
</feature>
<dbReference type="GeneID" id="87839494"/>
<evidence type="ECO:0000313" key="2">
    <source>
        <dbReference type="EMBL" id="KAK3291112.1"/>
    </source>
</evidence>
<dbReference type="RefSeq" id="XP_062654626.1">
    <property type="nucleotide sequence ID" value="XM_062802546.1"/>
</dbReference>
<feature type="compositionally biased region" description="Low complexity" evidence="1">
    <location>
        <begin position="150"/>
        <end position="166"/>
    </location>
</feature>
<keyword evidence="3" id="KW-1185">Reference proteome</keyword>